<dbReference type="AlphaFoldDB" id="A0AAV6VMQ7"/>
<dbReference type="Proteomes" id="UP000827092">
    <property type="component" value="Unassembled WGS sequence"/>
</dbReference>
<evidence type="ECO:0000313" key="2">
    <source>
        <dbReference type="Proteomes" id="UP000827092"/>
    </source>
</evidence>
<accession>A0AAV6VMQ7</accession>
<protein>
    <submittedName>
        <fullName evidence="1">Uncharacterized protein</fullName>
    </submittedName>
</protein>
<comment type="caution">
    <text evidence="1">The sequence shown here is derived from an EMBL/GenBank/DDBJ whole genome shotgun (WGS) entry which is preliminary data.</text>
</comment>
<keyword evidence="2" id="KW-1185">Reference proteome</keyword>
<reference evidence="1 2" key="1">
    <citation type="journal article" date="2022" name="Nat. Ecol. Evol.">
        <title>A masculinizing supergene underlies an exaggerated male reproductive morph in a spider.</title>
        <authorList>
            <person name="Hendrickx F."/>
            <person name="De Corte Z."/>
            <person name="Sonet G."/>
            <person name="Van Belleghem S.M."/>
            <person name="Kostlbacher S."/>
            <person name="Vangestel C."/>
        </authorList>
    </citation>
    <scope>NUCLEOTIDE SEQUENCE [LARGE SCALE GENOMIC DNA]</scope>
    <source>
        <strain evidence="1">W744_W776</strain>
    </source>
</reference>
<name>A0AAV6VMQ7_9ARAC</name>
<gene>
    <name evidence="1" type="ORF">JTE90_014932</name>
</gene>
<sequence>MERSKWVRYLGTGGATGARRGSVVAELRFRCPWRGELERATDARGMGGSEMRRPERHWRIFEEFPRVVRRRGFYRVDFEISKP</sequence>
<proteinExistence type="predicted"/>
<dbReference type="EMBL" id="JAFNEN010000055">
    <property type="protein sequence ID" value="KAG8197451.1"/>
    <property type="molecule type" value="Genomic_DNA"/>
</dbReference>
<evidence type="ECO:0000313" key="1">
    <source>
        <dbReference type="EMBL" id="KAG8197451.1"/>
    </source>
</evidence>
<organism evidence="1 2">
    <name type="scientific">Oedothorax gibbosus</name>
    <dbReference type="NCBI Taxonomy" id="931172"/>
    <lineage>
        <taxon>Eukaryota</taxon>
        <taxon>Metazoa</taxon>
        <taxon>Ecdysozoa</taxon>
        <taxon>Arthropoda</taxon>
        <taxon>Chelicerata</taxon>
        <taxon>Arachnida</taxon>
        <taxon>Araneae</taxon>
        <taxon>Araneomorphae</taxon>
        <taxon>Entelegynae</taxon>
        <taxon>Araneoidea</taxon>
        <taxon>Linyphiidae</taxon>
        <taxon>Erigoninae</taxon>
        <taxon>Oedothorax</taxon>
    </lineage>
</organism>